<gene>
    <name evidence="2" type="ORF">QR685DRAFT_99591</name>
</gene>
<keyword evidence="1" id="KW-1133">Transmembrane helix</keyword>
<reference evidence="2 3" key="1">
    <citation type="submission" date="2023-09" db="EMBL/GenBank/DDBJ databases">
        <title>Multi-omics analysis of a traditional fermented food reveals byproduct-associated fungal strains for waste-to-food upcycling.</title>
        <authorList>
            <consortium name="Lawrence Berkeley National Laboratory"/>
            <person name="Rekdal V.M."/>
            <person name="Villalobos-Escobedo J.M."/>
            <person name="Rodriguez-Valeron N."/>
            <person name="Garcia M.O."/>
            <person name="Vasquez D.P."/>
            <person name="Damayanti I."/>
            <person name="Sorensen P.M."/>
            <person name="Baidoo E.E."/>
            <person name="De Carvalho A.C."/>
            <person name="Riley R."/>
            <person name="Lipzen A."/>
            <person name="He G."/>
            <person name="Yan M."/>
            <person name="Haridas S."/>
            <person name="Daum C."/>
            <person name="Yoshinaga Y."/>
            <person name="Ng V."/>
            <person name="Grigoriev I.V."/>
            <person name="Munk R."/>
            <person name="Nuraida L."/>
            <person name="Wijaya C.H."/>
            <person name="Morales P.-C."/>
            <person name="Keasling J.D."/>
        </authorList>
    </citation>
    <scope>NUCLEOTIDE SEQUENCE [LARGE SCALE GENOMIC DNA]</scope>
    <source>
        <strain evidence="2 3">FGSC 2613</strain>
    </source>
</reference>
<evidence type="ECO:0000256" key="1">
    <source>
        <dbReference type="SAM" id="Phobius"/>
    </source>
</evidence>
<protein>
    <recommendedName>
        <fullName evidence="4">Transmembrane protein</fullName>
    </recommendedName>
</protein>
<dbReference type="Proteomes" id="UP001451303">
    <property type="component" value="Unassembled WGS sequence"/>
</dbReference>
<feature type="transmembrane region" description="Helical" evidence="1">
    <location>
        <begin position="88"/>
        <end position="109"/>
    </location>
</feature>
<evidence type="ECO:0000313" key="2">
    <source>
        <dbReference type="EMBL" id="KAL0466559.1"/>
    </source>
</evidence>
<proteinExistence type="predicted"/>
<evidence type="ECO:0008006" key="4">
    <source>
        <dbReference type="Google" id="ProtNLM"/>
    </source>
</evidence>
<organism evidence="2 3">
    <name type="scientific">Neurospora intermedia</name>
    <dbReference type="NCBI Taxonomy" id="5142"/>
    <lineage>
        <taxon>Eukaryota</taxon>
        <taxon>Fungi</taxon>
        <taxon>Dikarya</taxon>
        <taxon>Ascomycota</taxon>
        <taxon>Pezizomycotina</taxon>
        <taxon>Sordariomycetes</taxon>
        <taxon>Sordariomycetidae</taxon>
        <taxon>Sordariales</taxon>
        <taxon>Sordariaceae</taxon>
        <taxon>Neurospora</taxon>
    </lineage>
</organism>
<keyword evidence="3" id="KW-1185">Reference proteome</keyword>
<name>A0ABR3D1I7_NEUIN</name>
<keyword evidence="1" id="KW-0812">Transmembrane</keyword>
<dbReference type="EMBL" id="JAVLET010000012">
    <property type="protein sequence ID" value="KAL0466559.1"/>
    <property type="molecule type" value="Genomic_DNA"/>
</dbReference>
<keyword evidence="1" id="KW-0472">Membrane</keyword>
<evidence type="ECO:0000313" key="3">
    <source>
        <dbReference type="Proteomes" id="UP001451303"/>
    </source>
</evidence>
<sequence length="130" mass="14747">MCCWSPLWGDSRAGSTRNLPVLPFVRDGAGLDSRCWKSPRLVVSVLYDGNSRFWLYCLTCVSFLSCRFYSVGAGVHCLFLIFPVSPLGFAYFMVFVLLLTLMGVDEFFIRPMDDGRWDERTASQIFQCGS</sequence>
<accession>A0ABR3D1I7</accession>
<comment type="caution">
    <text evidence="2">The sequence shown here is derived from an EMBL/GenBank/DDBJ whole genome shotgun (WGS) entry which is preliminary data.</text>
</comment>
<feature type="transmembrane region" description="Helical" evidence="1">
    <location>
        <begin position="53"/>
        <end position="82"/>
    </location>
</feature>